<reference evidence="7 8" key="2">
    <citation type="submission" date="2015-10" db="EMBL/GenBank/DDBJ databases">
        <title>Draft Genome Sequence of Prosthecomicrobium hirschii ATCC 27832.</title>
        <authorList>
            <person name="Daniel J."/>
            <person name="Givan S.A."/>
            <person name="Brun Y.V."/>
            <person name="Brown P.J."/>
        </authorList>
    </citation>
    <scope>NUCLEOTIDE SEQUENCE [LARGE SCALE GENOMIC DNA]</scope>
    <source>
        <strain evidence="7 8">16</strain>
    </source>
</reference>
<dbReference type="PANTHER" id="PTHR47151">
    <property type="entry name" value="LEU/ILE/VAL-BINDING ABC TRANSPORTER SUBUNIT"/>
    <property type="match status" value="1"/>
</dbReference>
<accession>A0A0P6VVT7</accession>
<dbReference type="PRINTS" id="PR00337">
    <property type="entry name" value="LEUILEVALBP"/>
</dbReference>
<feature type="signal peptide" evidence="5">
    <location>
        <begin position="1"/>
        <end position="23"/>
    </location>
</feature>
<evidence type="ECO:0000256" key="4">
    <source>
        <dbReference type="ARBA" id="ARBA00022970"/>
    </source>
</evidence>
<evidence type="ECO:0000256" key="3">
    <source>
        <dbReference type="ARBA" id="ARBA00022729"/>
    </source>
</evidence>
<feature type="chain" id="PRO_5006131874" evidence="5">
    <location>
        <begin position="24"/>
        <end position="372"/>
    </location>
</feature>
<dbReference type="Pfam" id="PF13458">
    <property type="entry name" value="Peripla_BP_6"/>
    <property type="match status" value="1"/>
</dbReference>
<sequence>MKKIWLASTVLAASMAFAGMAHADIKLGVAGPITGPNAAFGAQLKNGTEQAVEDINAAGGILGQKIVLSVGDDVSDPKQGVSVANKFVGDGVKLVVGHFNSGVTMPASEVYAENGILTVTPSATNPKITERGLWNVFRTCGRDDQQGRLWADYAKQHFKGKKIAVVHDKTTYGQGLADAAKGFMNKDGIKEVLYEGVNTGEKDYSALVSKIKASGADILMWGGLHTEGGLIVRQMRDQGLKTVMMSGDGITDDEFASIGGDGVIGTLMSFGPDPRNNPAAKDVVAKFKAKNFDPQAYTLYSYAAVQIMKQAAEKANSLDPKKIADAMHSGMTFKTVLGDISYDKKGDRTTVDYVMYTWNKGADGKVTYTQNK</sequence>
<dbReference type="PANTHER" id="PTHR47151:SF2">
    <property type="entry name" value="AMINO ACID BINDING PROTEIN"/>
    <property type="match status" value="1"/>
</dbReference>
<evidence type="ECO:0000256" key="2">
    <source>
        <dbReference type="ARBA" id="ARBA00022448"/>
    </source>
</evidence>
<keyword evidence="2" id="KW-0813">Transport</keyword>
<evidence type="ECO:0000256" key="1">
    <source>
        <dbReference type="ARBA" id="ARBA00010062"/>
    </source>
</evidence>
<name>A0A0P6VVT7_9HYPH</name>
<dbReference type="Proteomes" id="UP000048984">
    <property type="component" value="Unassembled WGS sequence"/>
</dbReference>
<evidence type="ECO:0000313" key="7">
    <source>
        <dbReference type="EMBL" id="KPL55371.1"/>
    </source>
</evidence>
<keyword evidence="4" id="KW-0029">Amino-acid transport</keyword>
<dbReference type="Gene3D" id="3.40.50.2300">
    <property type="match status" value="2"/>
</dbReference>
<dbReference type="STRING" id="665126.ABB55_26630"/>
<comment type="caution">
    <text evidence="7">The sequence shown here is derived from an EMBL/GenBank/DDBJ whole genome shotgun (WGS) entry which is preliminary data.</text>
</comment>
<dbReference type="InterPro" id="IPR000709">
    <property type="entry name" value="Leu_Ile_Val-bd"/>
</dbReference>
<dbReference type="RefSeq" id="WP_054361537.1">
    <property type="nucleotide sequence ID" value="NZ_JAPCYQ010000001.1"/>
</dbReference>
<keyword evidence="8" id="KW-1185">Reference proteome</keyword>
<evidence type="ECO:0000256" key="5">
    <source>
        <dbReference type="SAM" id="SignalP"/>
    </source>
</evidence>
<reference evidence="7 8" key="1">
    <citation type="submission" date="2015-09" db="EMBL/GenBank/DDBJ databases">
        <authorList>
            <person name="Jackson K.R."/>
            <person name="Lunt B.L."/>
            <person name="Fisher J.N.B."/>
            <person name="Gardner A.V."/>
            <person name="Bailey M.E."/>
            <person name="Deus L.M."/>
            <person name="Earl A.S."/>
            <person name="Gibby P.D."/>
            <person name="Hartmann K.A."/>
            <person name="Liu J.E."/>
            <person name="Manci A.M."/>
            <person name="Nielsen D.A."/>
            <person name="Solomon M.B."/>
            <person name="Breakwell D.P."/>
            <person name="Burnett S.H."/>
            <person name="Grose J.H."/>
        </authorList>
    </citation>
    <scope>NUCLEOTIDE SEQUENCE [LARGE SCALE GENOMIC DNA]</scope>
    <source>
        <strain evidence="7 8">16</strain>
    </source>
</reference>
<comment type="similarity">
    <text evidence="1">Belongs to the leucine-binding protein family.</text>
</comment>
<feature type="domain" description="Leucine-binding protein" evidence="6">
    <location>
        <begin position="25"/>
        <end position="361"/>
    </location>
</feature>
<evidence type="ECO:0000259" key="6">
    <source>
        <dbReference type="Pfam" id="PF13458"/>
    </source>
</evidence>
<keyword evidence="3 5" id="KW-0732">Signal</keyword>
<dbReference type="GO" id="GO:0006865">
    <property type="term" value="P:amino acid transport"/>
    <property type="evidence" value="ECO:0007669"/>
    <property type="project" value="UniProtKB-KW"/>
</dbReference>
<dbReference type="CDD" id="cd06342">
    <property type="entry name" value="PBP1_ABC_LIVBP-like"/>
    <property type="match status" value="1"/>
</dbReference>
<dbReference type="SUPFAM" id="SSF53822">
    <property type="entry name" value="Periplasmic binding protein-like I"/>
    <property type="match status" value="1"/>
</dbReference>
<dbReference type="InterPro" id="IPR028082">
    <property type="entry name" value="Peripla_BP_I"/>
</dbReference>
<gene>
    <name evidence="7" type="ORF">ABB55_26630</name>
</gene>
<protein>
    <submittedName>
        <fullName evidence="7">Amino acid ABC transporter substrate-binding protein</fullName>
    </submittedName>
</protein>
<proteinExistence type="inferred from homology"/>
<organism evidence="7 8">
    <name type="scientific">Prosthecodimorpha hirschii</name>
    <dbReference type="NCBI Taxonomy" id="665126"/>
    <lineage>
        <taxon>Bacteria</taxon>
        <taxon>Pseudomonadati</taxon>
        <taxon>Pseudomonadota</taxon>
        <taxon>Alphaproteobacteria</taxon>
        <taxon>Hyphomicrobiales</taxon>
        <taxon>Ancalomicrobiaceae</taxon>
        <taxon>Prosthecodimorpha</taxon>
    </lineage>
</organism>
<dbReference type="EMBL" id="LJYW01000001">
    <property type="protein sequence ID" value="KPL55371.1"/>
    <property type="molecule type" value="Genomic_DNA"/>
</dbReference>
<dbReference type="AlphaFoldDB" id="A0A0P6VVT7"/>
<dbReference type="InterPro" id="IPR028081">
    <property type="entry name" value="Leu-bd"/>
</dbReference>
<evidence type="ECO:0000313" key="8">
    <source>
        <dbReference type="Proteomes" id="UP000048984"/>
    </source>
</evidence>